<organism evidence="8 9">
    <name type="scientific">Algoriphagus iocasae</name>
    <dbReference type="NCBI Taxonomy" id="1836499"/>
    <lineage>
        <taxon>Bacteria</taxon>
        <taxon>Pseudomonadati</taxon>
        <taxon>Bacteroidota</taxon>
        <taxon>Cytophagia</taxon>
        <taxon>Cytophagales</taxon>
        <taxon>Cyclobacteriaceae</taxon>
        <taxon>Algoriphagus</taxon>
    </lineage>
</organism>
<dbReference type="CDD" id="cd02522">
    <property type="entry name" value="GT_2_like_a"/>
    <property type="match status" value="1"/>
</dbReference>
<dbReference type="GO" id="GO:0005886">
    <property type="term" value="C:plasma membrane"/>
    <property type="evidence" value="ECO:0007669"/>
    <property type="project" value="UniProtKB-SubCell"/>
</dbReference>
<dbReference type="EMBL" id="JACIJO010000003">
    <property type="protein sequence ID" value="MBB6328322.1"/>
    <property type="molecule type" value="Genomic_DNA"/>
</dbReference>
<dbReference type="RefSeq" id="WP_221444541.1">
    <property type="nucleotide sequence ID" value="NZ_JACIJO010000003.1"/>
</dbReference>
<comment type="caution">
    <text evidence="8">The sequence shown here is derived from an EMBL/GenBank/DDBJ whole genome shotgun (WGS) entry which is preliminary data.</text>
</comment>
<dbReference type="Pfam" id="PF00535">
    <property type="entry name" value="Glycos_transf_2"/>
    <property type="match status" value="1"/>
</dbReference>
<dbReference type="PANTHER" id="PTHR43646:SF2">
    <property type="entry name" value="GLYCOSYLTRANSFERASE 2-LIKE DOMAIN-CONTAINING PROTEIN"/>
    <property type="match status" value="1"/>
</dbReference>
<dbReference type="Gene3D" id="3.90.550.10">
    <property type="entry name" value="Spore Coat Polysaccharide Biosynthesis Protein SpsA, Chain A"/>
    <property type="match status" value="1"/>
</dbReference>
<dbReference type="InterPro" id="IPR029044">
    <property type="entry name" value="Nucleotide-diphossugar_trans"/>
</dbReference>
<dbReference type="InterPro" id="IPR001173">
    <property type="entry name" value="Glyco_trans_2-like"/>
</dbReference>
<dbReference type="GO" id="GO:0016757">
    <property type="term" value="F:glycosyltransferase activity"/>
    <property type="evidence" value="ECO:0007669"/>
    <property type="project" value="UniProtKB-KW"/>
</dbReference>
<keyword evidence="3" id="KW-0328">Glycosyltransferase</keyword>
<keyword evidence="2" id="KW-1003">Cell membrane</keyword>
<dbReference type="NCBIfam" id="TIGR04283">
    <property type="entry name" value="glyco_like_mftF"/>
    <property type="match status" value="1"/>
</dbReference>
<sequence length="237" mass="26851">MTEEIKISIIIPTLNESKNLKELLPSLLENGGDLIQEIIISDAGSTDSTISTAREFGAVIVQCKKKSRAHQINSGIKVANGGIFYIVHADCRPAINYSKDILENYFLGKEAGCYRYSFDSDRFLLKINSWFTRFNGIFAGGGDQTLFITRNLFERLGGFDEKFTIMEDFDLTRRIKKISDFHVIPKEIKVSARKYEVNGWLIVQFANLAAFTLFLLKIPPDSIKSLYCNLLKQQKTS</sequence>
<evidence type="ECO:0000256" key="4">
    <source>
        <dbReference type="ARBA" id="ARBA00022679"/>
    </source>
</evidence>
<dbReference type="AlphaFoldDB" id="A0A841MJ50"/>
<evidence type="ECO:0000313" key="8">
    <source>
        <dbReference type="EMBL" id="MBB6328322.1"/>
    </source>
</evidence>
<protein>
    <submittedName>
        <fullName evidence="8">RSAM/selenodomain-associated transferase 2</fullName>
    </submittedName>
</protein>
<accession>A0A841MJ50</accession>
<evidence type="ECO:0000313" key="9">
    <source>
        <dbReference type="Proteomes" id="UP000588604"/>
    </source>
</evidence>
<comment type="subcellular location">
    <subcellularLocation>
        <location evidence="1">Cell membrane</location>
    </subcellularLocation>
</comment>
<dbReference type="Pfam" id="PF10111">
    <property type="entry name" value="Glyco_tranf_2_2"/>
    <property type="match status" value="1"/>
</dbReference>
<dbReference type="Proteomes" id="UP000588604">
    <property type="component" value="Unassembled WGS sequence"/>
</dbReference>
<proteinExistence type="predicted"/>
<keyword evidence="4 8" id="KW-0808">Transferase</keyword>
<evidence type="ECO:0000259" key="7">
    <source>
        <dbReference type="Pfam" id="PF10111"/>
    </source>
</evidence>
<dbReference type="PANTHER" id="PTHR43646">
    <property type="entry name" value="GLYCOSYLTRANSFERASE"/>
    <property type="match status" value="1"/>
</dbReference>
<dbReference type="InterPro" id="IPR019290">
    <property type="entry name" value="GlycosylTrfase-like_prok"/>
</dbReference>
<evidence type="ECO:0000256" key="5">
    <source>
        <dbReference type="ARBA" id="ARBA00023136"/>
    </source>
</evidence>
<keyword evidence="5" id="KW-0472">Membrane</keyword>
<evidence type="ECO:0000256" key="3">
    <source>
        <dbReference type="ARBA" id="ARBA00022676"/>
    </source>
</evidence>
<evidence type="ECO:0000256" key="2">
    <source>
        <dbReference type="ARBA" id="ARBA00022475"/>
    </source>
</evidence>
<evidence type="ECO:0000259" key="6">
    <source>
        <dbReference type="Pfam" id="PF00535"/>
    </source>
</evidence>
<reference evidence="8 9" key="1">
    <citation type="submission" date="2020-08" db="EMBL/GenBank/DDBJ databases">
        <title>Genomic Encyclopedia of Type Strains, Phase IV (KMG-IV): sequencing the most valuable type-strain genomes for metagenomic binning, comparative biology and taxonomic classification.</title>
        <authorList>
            <person name="Goeker M."/>
        </authorList>
    </citation>
    <scope>NUCLEOTIDE SEQUENCE [LARGE SCALE GENOMIC DNA]</scope>
    <source>
        <strain evidence="8 9">DSM 102044</strain>
    </source>
</reference>
<name>A0A841MJ50_9BACT</name>
<feature type="domain" description="Glycosyltransferase 2-like prokaryotic type" evidence="7">
    <location>
        <begin position="129"/>
        <end position="197"/>
    </location>
</feature>
<feature type="domain" description="Glycosyltransferase 2-like" evidence="6">
    <location>
        <begin position="8"/>
        <end position="124"/>
    </location>
</feature>
<keyword evidence="9" id="KW-1185">Reference proteome</keyword>
<evidence type="ECO:0000256" key="1">
    <source>
        <dbReference type="ARBA" id="ARBA00004236"/>
    </source>
</evidence>
<gene>
    <name evidence="8" type="ORF">FHS59_003965</name>
</gene>
<dbReference type="SUPFAM" id="SSF53448">
    <property type="entry name" value="Nucleotide-diphospho-sugar transferases"/>
    <property type="match status" value="1"/>
</dbReference>
<dbReference type="InterPro" id="IPR026461">
    <property type="entry name" value="Trfase_2_rSAM/seldom_assoc"/>
</dbReference>